<dbReference type="AlphaFoldDB" id="A0A833EB63"/>
<reference evidence="11" key="1">
    <citation type="journal article" date="2020" name="ISME J.">
        <title>Gammaproteobacteria mediating utilization of methyl-, sulfur- and petroleum organic compounds in deep ocean hydrothermal plumes.</title>
        <authorList>
            <person name="Zhou Z."/>
            <person name="Liu Y."/>
            <person name="Pan J."/>
            <person name="Cron B.R."/>
            <person name="Toner B.M."/>
            <person name="Anantharaman K."/>
            <person name="Breier J.A."/>
            <person name="Dick G.J."/>
            <person name="Li M."/>
        </authorList>
    </citation>
    <scope>NUCLEOTIDE SEQUENCE</scope>
    <source>
        <strain evidence="11">SZUA-1534</strain>
    </source>
</reference>
<dbReference type="InterPro" id="IPR015972">
    <property type="entry name" value="Ribosomal_eL19_dom1"/>
</dbReference>
<dbReference type="InterPro" id="IPR015974">
    <property type="entry name" value="Ribosomal_eL19_dom3"/>
</dbReference>
<protein>
    <recommendedName>
        <fullName evidence="7">Large ribosomal subunit protein eL19</fullName>
    </recommendedName>
</protein>
<dbReference type="InterPro" id="IPR039547">
    <property type="entry name" value="Ribosomal_eL19"/>
</dbReference>
<proteinExistence type="inferred from homology"/>
<feature type="region of interest" description="Disordered" evidence="9">
    <location>
        <begin position="54"/>
        <end position="93"/>
    </location>
</feature>
<dbReference type="PROSITE" id="PS00526">
    <property type="entry name" value="RIBOSOMAL_L19E"/>
    <property type="match status" value="1"/>
</dbReference>
<dbReference type="GO" id="GO:0070180">
    <property type="term" value="F:large ribosomal subunit rRNA binding"/>
    <property type="evidence" value="ECO:0007669"/>
    <property type="project" value="UniProtKB-UniRule"/>
</dbReference>
<keyword evidence="6 7" id="KW-0687">Ribonucleoprotein</keyword>
<dbReference type="PANTHER" id="PTHR10722">
    <property type="entry name" value="60S RIBOSOMAL PROTEIN L19"/>
    <property type="match status" value="1"/>
</dbReference>
<dbReference type="InterPro" id="IPR035970">
    <property type="entry name" value="60S_ribosomal_eL19_sf"/>
</dbReference>
<dbReference type="Proteomes" id="UP000623215">
    <property type="component" value="Unassembled WGS sequence"/>
</dbReference>
<dbReference type="Pfam" id="PF25476">
    <property type="entry name" value="Ribosomal_L19e_C"/>
    <property type="match status" value="1"/>
</dbReference>
<evidence type="ECO:0000256" key="9">
    <source>
        <dbReference type="SAM" id="MobiDB-lite"/>
    </source>
</evidence>
<name>A0A833EB63_9EURY</name>
<evidence type="ECO:0000256" key="6">
    <source>
        <dbReference type="ARBA" id="ARBA00023274"/>
    </source>
</evidence>
<evidence type="ECO:0000313" key="12">
    <source>
        <dbReference type="Proteomes" id="UP000623215"/>
    </source>
</evidence>
<dbReference type="SUPFAM" id="SSF48140">
    <property type="entry name" value="Ribosomal protein L19 (L19e)"/>
    <property type="match status" value="1"/>
</dbReference>
<evidence type="ECO:0000256" key="3">
    <source>
        <dbReference type="ARBA" id="ARBA00022730"/>
    </source>
</evidence>
<organism evidence="11 12">
    <name type="scientific">Methanothermococcus okinawensis</name>
    <dbReference type="NCBI Taxonomy" id="155863"/>
    <lineage>
        <taxon>Archaea</taxon>
        <taxon>Methanobacteriati</taxon>
        <taxon>Methanobacteriota</taxon>
        <taxon>Methanomada group</taxon>
        <taxon>Methanococci</taxon>
        <taxon>Methanococcales</taxon>
        <taxon>Methanococcaceae</taxon>
        <taxon>Methanothermococcus</taxon>
    </lineage>
</organism>
<evidence type="ECO:0000256" key="4">
    <source>
        <dbReference type="ARBA" id="ARBA00022884"/>
    </source>
</evidence>
<sequence>MDVSTQRRMAADILDCGIDRVWIDPEHLDRVKMAITKDDIRQLIKEGIIVKKQKKGISRARARKLKEQKKKGRRRGPGSRKGAKGARTPKKTKWINTIRPLRRMLKELRDSGMIDRSTYRMLYRMAKGGAFRSRSHLRLYMEEHELLIKEKEEK</sequence>
<evidence type="ECO:0000256" key="5">
    <source>
        <dbReference type="ARBA" id="ARBA00022980"/>
    </source>
</evidence>
<feature type="domain" description="Large ribosomal subunit protein eL19" evidence="10">
    <location>
        <begin position="2"/>
        <end position="145"/>
    </location>
</feature>
<dbReference type="InterPro" id="IPR015973">
    <property type="entry name" value="Ribosomal_eL19_dom2"/>
</dbReference>
<evidence type="ECO:0000256" key="8">
    <source>
        <dbReference type="RuleBase" id="RU000574"/>
    </source>
</evidence>
<evidence type="ECO:0000256" key="7">
    <source>
        <dbReference type="HAMAP-Rule" id="MF_01475"/>
    </source>
</evidence>
<dbReference type="NCBIfam" id="NF006343">
    <property type="entry name" value="PRK08570.1"/>
    <property type="match status" value="1"/>
</dbReference>
<dbReference type="GO" id="GO:0003735">
    <property type="term" value="F:structural constituent of ribosome"/>
    <property type="evidence" value="ECO:0007669"/>
    <property type="project" value="InterPro"/>
</dbReference>
<dbReference type="InterPro" id="IPR000196">
    <property type="entry name" value="Ribosomal_eL19_dom"/>
</dbReference>
<evidence type="ECO:0000313" key="11">
    <source>
        <dbReference type="EMBL" id="HIQ32570.1"/>
    </source>
</evidence>
<dbReference type="GO" id="GO:0006412">
    <property type="term" value="P:translation"/>
    <property type="evidence" value="ECO:0007669"/>
    <property type="project" value="UniProtKB-UniRule"/>
</dbReference>
<evidence type="ECO:0000259" key="10">
    <source>
        <dbReference type="SMART" id="SM01416"/>
    </source>
</evidence>
<dbReference type="Gene3D" id="1.10.1650.10">
    <property type="match status" value="1"/>
</dbReference>
<dbReference type="CDD" id="cd01418">
    <property type="entry name" value="Ribosomal_L19e_A"/>
    <property type="match status" value="1"/>
</dbReference>
<keyword evidence="4 7" id="KW-0694">RNA-binding</keyword>
<comment type="subunit">
    <text evidence="2 7">Part of the 50S ribosomal subunit.</text>
</comment>
<dbReference type="FunFam" id="1.10.1650.10:FF:000001">
    <property type="entry name" value="Ribosomal protein L19"/>
    <property type="match status" value="1"/>
</dbReference>
<dbReference type="HAMAP" id="MF_01475">
    <property type="entry name" value="Ribosomal_eL19"/>
    <property type="match status" value="1"/>
</dbReference>
<keyword evidence="3 7" id="KW-0699">rRNA-binding</keyword>
<dbReference type="EMBL" id="DQVW01000065">
    <property type="protein sequence ID" value="HIQ32570.1"/>
    <property type="molecule type" value="Genomic_DNA"/>
</dbReference>
<dbReference type="InterPro" id="IPR033936">
    <property type="entry name" value="Ribosomal_eL19_arc"/>
</dbReference>
<keyword evidence="5 7" id="KW-0689">Ribosomal protein</keyword>
<dbReference type="Gene3D" id="1.20.5.560">
    <property type="entry name" value="Single Heli x bin"/>
    <property type="match status" value="1"/>
</dbReference>
<dbReference type="Pfam" id="PF01280">
    <property type="entry name" value="Ribosomal_L19e"/>
    <property type="match status" value="1"/>
</dbReference>
<comment type="caution">
    <text evidence="11">The sequence shown here is derived from an EMBL/GenBank/DDBJ whole genome shotgun (WGS) entry which is preliminary data.</text>
</comment>
<gene>
    <name evidence="7" type="primary">rpl19e</name>
    <name evidence="11" type="ORF">EYH55_03720</name>
</gene>
<evidence type="ECO:0000256" key="1">
    <source>
        <dbReference type="ARBA" id="ARBA00011082"/>
    </source>
</evidence>
<dbReference type="GO" id="GO:0022625">
    <property type="term" value="C:cytosolic large ribosomal subunit"/>
    <property type="evidence" value="ECO:0007669"/>
    <property type="project" value="InterPro"/>
</dbReference>
<comment type="function">
    <text evidence="7">Binds to the 23S rRNA.</text>
</comment>
<dbReference type="InterPro" id="IPR057259">
    <property type="entry name" value="Ribosomal_L19e"/>
</dbReference>
<accession>A0A833EB63</accession>
<dbReference type="InterPro" id="IPR023638">
    <property type="entry name" value="Ribosomal_eL19_CS"/>
</dbReference>
<dbReference type="InterPro" id="IPR057260">
    <property type="entry name" value="Ribosomal_L19e_C"/>
</dbReference>
<comment type="similarity">
    <text evidence="1 7 8">Belongs to the eukaryotic ribosomal protein eL19 family.</text>
</comment>
<dbReference type="SMART" id="SM01416">
    <property type="entry name" value="Ribosomal_L19e"/>
    <property type="match status" value="1"/>
</dbReference>
<dbReference type="Gene3D" id="1.10.1200.60">
    <property type="match status" value="1"/>
</dbReference>
<evidence type="ECO:0000256" key="2">
    <source>
        <dbReference type="ARBA" id="ARBA00011838"/>
    </source>
</evidence>